<dbReference type="RefSeq" id="WP_345680316.1">
    <property type="nucleotide sequence ID" value="NZ_BAABHS010000044.1"/>
</dbReference>
<sequence length="190" mass="21552">MTAVAETGMPVETFEQMAELAAEWAHLEFIGGKLGEKALPDGEHEEIVRWLMQFFALEGRDRWLYPERGLVVETYRNGRARPHGTLAPLGSFRHAGEWADASPALMVVEVTSNDWDTEARDRVDKPRAYAEVRIPVYLLIDRKRHEMLVHSEPDDGVYATIVTRPFGKPLHLPEPVGVVLDTDHLLDWAD</sequence>
<dbReference type="PANTHER" id="PTHR35400">
    <property type="entry name" value="SLR1083 PROTEIN"/>
    <property type="match status" value="1"/>
</dbReference>
<keyword evidence="2" id="KW-0255">Endonuclease</keyword>
<dbReference type="InterPro" id="IPR011335">
    <property type="entry name" value="Restrct_endonuc-II-like"/>
</dbReference>
<proteinExistence type="predicted"/>
<organism evidence="2 3">
    <name type="scientific">Yinghuangia aomiensis</name>
    <dbReference type="NCBI Taxonomy" id="676205"/>
    <lineage>
        <taxon>Bacteria</taxon>
        <taxon>Bacillati</taxon>
        <taxon>Actinomycetota</taxon>
        <taxon>Actinomycetes</taxon>
        <taxon>Kitasatosporales</taxon>
        <taxon>Streptomycetaceae</taxon>
        <taxon>Yinghuangia</taxon>
    </lineage>
</organism>
<dbReference type="PANTHER" id="PTHR35400:SF3">
    <property type="entry name" value="SLL1072 PROTEIN"/>
    <property type="match status" value="1"/>
</dbReference>
<dbReference type="Proteomes" id="UP001500466">
    <property type="component" value="Unassembled WGS sequence"/>
</dbReference>
<feature type="domain" description="Putative restriction endonuclease" evidence="1">
    <location>
        <begin position="12"/>
        <end position="180"/>
    </location>
</feature>
<name>A0ABP9I8J7_9ACTN</name>
<dbReference type="EMBL" id="BAABHS010000044">
    <property type="protein sequence ID" value="GAA4991709.1"/>
    <property type="molecule type" value="Genomic_DNA"/>
</dbReference>
<dbReference type="Gene3D" id="3.90.1570.10">
    <property type="entry name" value="tt1808, chain A"/>
    <property type="match status" value="1"/>
</dbReference>
<accession>A0ABP9I8J7</accession>
<comment type="caution">
    <text evidence="2">The sequence shown here is derived from an EMBL/GenBank/DDBJ whole genome shotgun (WGS) entry which is preliminary data.</text>
</comment>
<dbReference type="InterPro" id="IPR012296">
    <property type="entry name" value="Nuclease_put_TT1808"/>
</dbReference>
<evidence type="ECO:0000313" key="2">
    <source>
        <dbReference type="EMBL" id="GAA4991709.1"/>
    </source>
</evidence>
<evidence type="ECO:0000259" key="1">
    <source>
        <dbReference type="Pfam" id="PF05685"/>
    </source>
</evidence>
<dbReference type="GO" id="GO:0004519">
    <property type="term" value="F:endonuclease activity"/>
    <property type="evidence" value="ECO:0007669"/>
    <property type="project" value="UniProtKB-KW"/>
</dbReference>
<keyword evidence="2" id="KW-0378">Hydrolase</keyword>
<gene>
    <name evidence="2" type="ORF">GCM10023205_74960</name>
</gene>
<dbReference type="InterPro" id="IPR008538">
    <property type="entry name" value="Uma2"/>
</dbReference>
<dbReference type="CDD" id="cd06260">
    <property type="entry name" value="DUF820-like"/>
    <property type="match status" value="1"/>
</dbReference>
<reference evidence="3" key="1">
    <citation type="journal article" date="2019" name="Int. J. Syst. Evol. Microbiol.">
        <title>The Global Catalogue of Microorganisms (GCM) 10K type strain sequencing project: providing services to taxonomists for standard genome sequencing and annotation.</title>
        <authorList>
            <consortium name="The Broad Institute Genomics Platform"/>
            <consortium name="The Broad Institute Genome Sequencing Center for Infectious Disease"/>
            <person name="Wu L."/>
            <person name="Ma J."/>
        </authorList>
    </citation>
    <scope>NUCLEOTIDE SEQUENCE [LARGE SCALE GENOMIC DNA]</scope>
    <source>
        <strain evidence="3">JCM 17986</strain>
    </source>
</reference>
<keyword evidence="3" id="KW-1185">Reference proteome</keyword>
<dbReference type="SUPFAM" id="SSF52980">
    <property type="entry name" value="Restriction endonuclease-like"/>
    <property type="match status" value="1"/>
</dbReference>
<keyword evidence="2" id="KW-0540">Nuclease</keyword>
<dbReference type="Pfam" id="PF05685">
    <property type="entry name" value="Uma2"/>
    <property type="match status" value="1"/>
</dbReference>
<evidence type="ECO:0000313" key="3">
    <source>
        <dbReference type="Proteomes" id="UP001500466"/>
    </source>
</evidence>
<protein>
    <submittedName>
        <fullName evidence="2">Uma2 family endonuclease</fullName>
    </submittedName>
</protein>